<organism evidence="1">
    <name type="scientific">marine metagenome</name>
    <dbReference type="NCBI Taxonomy" id="408172"/>
    <lineage>
        <taxon>unclassified sequences</taxon>
        <taxon>metagenomes</taxon>
        <taxon>ecological metagenomes</taxon>
    </lineage>
</organism>
<gene>
    <name evidence="1" type="ORF">METZ01_LOCUS229926</name>
</gene>
<sequence length="194" mass="23129">MSLCIQTYDILRKQLFRPTAALKADFFKQHLLDNILQKKPYQLIETKHDGSDTFDDYLDNDNLPEYCFKDLTNDRKFWVEIEHRSRWLGTYPNQFVRSIDEKRLAQYKKYDAIRRVFLAITVGGENKYGNPLEFYLVPVRFINQGSVIYRKVLQYHVLRNVDLALHDSESPLSSAGLWSRFNWKRSVSRKEIQQ</sequence>
<reference evidence="1" key="1">
    <citation type="submission" date="2018-05" db="EMBL/GenBank/DDBJ databases">
        <authorList>
            <person name="Lanie J.A."/>
            <person name="Ng W.-L."/>
            <person name="Kazmierczak K.M."/>
            <person name="Andrzejewski T.M."/>
            <person name="Davidsen T.M."/>
            <person name="Wayne K.J."/>
            <person name="Tettelin H."/>
            <person name="Glass J.I."/>
            <person name="Rusch D."/>
            <person name="Podicherti R."/>
            <person name="Tsui H.-C.T."/>
            <person name="Winkler M.E."/>
        </authorList>
    </citation>
    <scope>NUCLEOTIDE SEQUENCE</scope>
</reference>
<accession>A0A382GQ99</accession>
<name>A0A382GQ99_9ZZZZ</name>
<protein>
    <submittedName>
        <fullName evidence="1">Uncharacterized protein</fullName>
    </submittedName>
</protein>
<proteinExistence type="predicted"/>
<evidence type="ECO:0000313" key="1">
    <source>
        <dbReference type="EMBL" id="SVB77072.1"/>
    </source>
</evidence>
<dbReference type="AlphaFoldDB" id="A0A382GQ99"/>
<dbReference type="EMBL" id="UINC01056716">
    <property type="protein sequence ID" value="SVB77072.1"/>
    <property type="molecule type" value="Genomic_DNA"/>
</dbReference>